<evidence type="ECO:0000259" key="1">
    <source>
        <dbReference type="Pfam" id="PF01814"/>
    </source>
</evidence>
<dbReference type="CDD" id="cd12108">
    <property type="entry name" value="Hr-like"/>
    <property type="match status" value="1"/>
</dbReference>
<comment type="caution">
    <text evidence="2">The sequence shown here is derived from an EMBL/GenBank/DDBJ whole genome shotgun (WGS) entry which is preliminary data.</text>
</comment>
<sequence length="224" mass="25238">MARGPTSSQPKASLKIYVCKCKPPPELFPATAARVRRGGHFKPASGAESLTWINAPMKSFRKNHPMDPGSLVSTVTKGTFMNAITEYLVSDHQHCDELFALAEAAASGKEMDRAPVQAFLDAMRQHFKREEEVLFPSVEARTGMHMGPTRVMRMEHRQMEELFQDLEGALQWGDRENFLGLAETLLVMMQQHNMKEEQILYPMADQVLNGKQADMISAMRQLDT</sequence>
<dbReference type="Pfam" id="PF01814">
    <property type="entry name" value="Hemerythrin"/>
    <property type="match status" value="1"/>
</dbReference>
<dbReference type="RefSeq" id="WP_341370751.1">
    <property type="nucleotide sequence ID" value="NZ_JBBPCO010000007.1"/>
</dbReference>
<dbReference type="PANTHER" id="PTHR39966">
    <property type="entry name" value="BLL2471 PROTEIN-RELATED"/>
    <property type="match status" value="1"/>
</dbReference>
<dbReference type="Gene3D" id="1.20.120.520">
    <property type="entry name" value="nmb1532 protein domain like"/>
    <property type="match status" value="1"/>
</dbReference>
<name>A0ABU9D839_9PROT</name>
<organism evidence="2 3">
    <name type="scientific">Thermithiobacillus plumbiphilus</name>
    <dbReference type="NCBI Taxonomy" id="1729899"/>
    <lineage>
        <taxon>Bacteria</taxon>
        <taxon>Pseudomonadati</taxon>
        <taxon>Pseudomonadota</taxon>
        <taxon>Acidithiobacillia</taxon>
        <taxon>Acidithiobacillales</taxon>
        <taxon>Thermithiobacillaceae</taxon>
        <taxon>Thermithiobacillus</taxon>
    </lineage>
</organism>
<dbReference type="InterPro" id="IPR012312">
    <property type="entry name" value="Hemerythrin-like"/>
</dbReference>
<reference evidence="2 3" key="1">
    <citation type="submission" date="2024-04" db="EMBL/GenBank/DDBJ databases">
        <authorList>
            <person name="Abashina T."/>
            <person name="Shaikin A."/>
        </authorList>
    </citation>
    <scope>NUCLEOTIDE SEQUENCE [LARGE SCALE GENOMIC DNA]</scope>
    <source>
        <strain evidence="2 3">AAFK</strain>
    </source>
</reference>
<protein>
    <submittedName>
        <fullName evidence="2">Hemerythrin domain-containing protein</fullName>
    </submittedName>
</protein>
<evidence type="ECO:0000313" key="3">
    <source>
        <dbReference type="Proteomes" id="UP001446205"/>
    </source>
</evidence>
<feature type="domain" description="Hemerythrin-like" evidence="1">
    <location>
        <begin position="84"/>
        <end position="204"/>
    </location>
</feature>
<accession>A0ABU9D839</accession>
<gene>
    <name evidence="2" type="ORF">WOB96_07920</name>
</gene>
<dbReference type="Proteomes" id="UP001446205">
    <property type="component" value="Unassembled WGS sequence"/>
</dbReference>
<proteinExistence type="predicted"/>
<evidence type="ECO:0000313" key="2">
    <source>
        <dbReference type="EMBL" id="MEK8089693.1"/>
    </source>
</evidence>
<dbReference type="EMBL" id="JBBPCO010000007">
    <property type="protein sequence ID" value="MEK8089693.1"/>
    <property type="molecule type" value="Genomic_DNA"/>
</dbReference>
<keyword evidence="3" id="KW-1185">Reference proteome</keyword>
<dbReference type="PANTHER" id="PTHR39966:SF3">
    <property type="entry name" value="DUF438 DOMAIN-CONTAINING PROTEIN"/>
    <property type="match status" value="1"/>
</dbReference>